<protein>
    <recommendedName>
        <fullName evidence="1">Helitron helicase-like domain-containing protein</fullName>
    </recommendedName>
</protein>
<evidence type="ECO:0000313" key="2">
    <source>
        <dbReference type="EMBL" id="KDQ53685.1"/>
    </source>
</evidence>
<keyword evidence="3" id="KW-1185">Reference proteome</keyword>
<reference evidence="3" key="1">
    <citation type="journal article" date="2014" name="Proc. Natl. Acad. Sci. U.S.A.">
        <title>Extensive sampling of basidiomycete genomes demonstrates inadequacy of the white-rot/brown-rot paradigm for wood decay fungi.</title>
        <authorList>
            <person name="Riley R."/>
            <person name="Salamov A.A."/>
            <person name="Brown D.W."/>
            <person name="Nagy L.G."/>
            <person name="Floudas D."/>
            <person name="Held B.W."/>
            <person name="Levasseur A."/>
            <person name="Lombard V."/>
            <person name="Morin E."/>
            <person name="Otillar R."/>
            <person name="Lindquist E.A."/>
            <person name="Sun H."/>
            <person name="LaButti K.M."/>
            <person name="Schmutz J."/>
            <person name="Jabbour D."/>
            <person name="Luo H."/>
            <person name="Baker S.E."/>
            <person name="Pisabarro A.G."/>
            <person name="Walton J.D."/>
            <person name="Blanchette R.A."/>
            <person name="Henrissat B."/>
            <person name="Martin F."/>
            <person name="Cullen D."/>
            <person name="Hibbett D.S."/>
            <person name="Grigoriev I.V."/>
        </authorList>
    </citation>
    <scope>NUCLEOTIDE SEQUENCE [LARGE SCALE GENOMIC DNA]</scope>
    <source>
        <strain evidence="3">MUCL 33604</strain>
    </source>
</reference>
<gene>
    <name evidence="2" type="ORF">JAAARDRAFT_136560</name>
</gene>
<feature type="domain" description="Helitron helicase-like" evidence="1">
    <location>
        <begin position="1"/>
        <end position="155"/>
    </location>
</feature>
<dbReference type="InParanoid" id="A0A067PIM1"/>
<dbReference type="PANTHER" id="PTHR45786:SF74">
    <property type="entry name" value="ATP-DEPENDENT DNA HELICASE"/>
    <property type="match status" value="1"/>
</dbReference>
<name>A0A067PIM1_9AGAM</name>
<organism evidence="2 3">
    <name type="scientific">Jaapia argillacea MUCL 33604</name>
    <dbReference type="NCBI Taxonomy" id="933084"/>
    <lineage>
        <taxon>Eukaryota</taxon>
        <taxon>Fungi</taxon>
        <taxon>Dikarya</taxon>
        <taxon>Basidiomycota</taxon>
        <taxon>Agaricomycotina</taxon>
        <taxon>Agaricomycetes</taxon>
        <taxon>Agaricomycetidae</taxon>
        <taxon>Jaapiales</taxon>
        <taxon>Jaapiaceae</taxon>
        <taxon>Jaapia</taxon>
    </lineage>
</organism>
<sequence length="157" mass="17831">MVDAWAVTDQAKLRWFRNNQTKIMADVYQGLVDAVARDANLNDIGKRTILPSSYIAGTRCMRGWYQDSMAIVRTVSNADFFLTMTTNTNWKEIQDELLPGQTASDRPDIVARVFKLKAKALLEDIRTNGILGKVVAHIHTIEFQKQGLPHMHLIIFL</sequence>
<dbReference type="AlphaFoldDB" id="A0A067PIM1"/>
<dbReference type="PANTHER" id="PTHR45786">
    <property type="entry name" value="DNA BINDING PROTEIN-LIKE"/>
    <property type="match status" value="1"/>
</dbReference>
<evidence type="ECO:0000259" key="1">
    <source>
        <dbReference type="Pfam" id="PF14214"/>
    </source>
</evidence>
<dbReference type="HOGENOM" id="CLU_001324_3_3_1"/>
<dbReference type="OrthoDB" id="3366231at2759"/>
<dbReference type="STRING" id="933084.A0A067PIM1"/>
<evidence type="ECO:0000313" key="3">
    <source>
        <dbReference type="Proteomes" id="UP000027265"/>
    </source>
</evidence>
<dbReference type="Proteomes" id="UP000027265">
    <property type="component" value="Unassembled WGS sequence"/>
</dbReference>
<dbReference type="EMBL" id="KL197732">
    <property type="protein sequence ID" value="KDQ53685.1"/>
    <property type="molecule type" value="Genomic_DNA"/>
</dbReference>
<proteinExistence type="predicted"/>
<feature type="non-terminal residue" evidence="2">
    <location>
        <position position="157"/>
    </location>
</feature>
<accession>A0A067PIM1</accession>
<dbReference type="InterPro" id="IPR025476">
    <property type="entry name" value="Helitron_helicase-like"/>
</dbReference>
<dbReference type="Pfam" id="PF14214">
    <property type="entry name" value="Helitron_like_N"/>
    <property type="match status" value="1"/>
</dbReference>